<sequence length="161" mass="17891">MGGNAVLVNQCHCDTWIWSSGGPAIKVPKRSIYKEPKRARAAGGVVIKVSKSPQLIEGQQTQFEYATHNNILYYDISFKACQFVRCKPNSYCPKQAYFVDTPLQKLNIPEPVYGCGTAGVDMDINFRMCADNGQIKKRQGQSVAGRIVVDRTEGEDVLDKD</sequence>
<accession>A0A6G1K5U5</accession>
<dbReference type="OrthoDB" id="5144514at2759"/>
<evidence type="ECO:0000313" key="2">
    <source>
        <dbReference type="Proteomes" id="UP000799428"/>
    </source>
</evidence>
<evidence type="ECO:0000313" key="1">
    <source>
        <dbReference type="EMBL" id="KAF2708178.1"/>
    </source>
</evidence>
<dbReference type="InterPro" id="IPR006771">
    <property type="entry name" value="CetA-like"/>
</dbReference>
<dbReference type="AlphaFoldDB" id="A0A6G1K5U5"/>
<dbReference type="EMBL" id="MU005772">
    <property type="protein sequence ID" value="KAF2708178.1"/>
    <property type="molecule type" value="Genomic_DNA"/>
</dbReference>
<keyword evidence="2" id="KW-1185">Reference proteome</keyword>
<dbReference type="Pfam" id="PF04681">
    <property type="entry name" value="Bys1"/>
    <property type="match status" value="1"/>
</dbReference>
<dbReference type="Proteomes" id="UP000799428">
    <property type="component" value="Unassembled WGS sequence"/>
</dbReference>
<gene>
    <name evidence="1" type="ORF">K504DRAFT_477610</name>
</gene>
<name>A0A6G1K5U5_9PLEO</name>
<reference evidence="1" key="1">
    <citation type="journal article" date="2020" name="Stud. Mycol.">
        <title>101 Dothideomycetes genomes: a test case for predicting lifestyles and emergence of pathogens.</title>
        <authorList>
            <person name="Haridas S."/>
            <person name="Albert R."/>
            <person name="Binder M."/>
            <person name="Bloem J."/>
            <person name="Labutti K."/>
            <person name="Salamov A."/>
            <person name="Andreopoulos B."/>
            <person name="Baker S."/>
            <person name="Barry K."/>
            <person name="Bills G."/>
            <person name="Bluhm B."/>
            <person name="Cannon C."/>
            <person name="Castanera R."/>
            <person name="Culley D."/>
            <person name="Daum C."/>
            <person name="Ezra D."/>
            <person name="Gonzalez J."/>
            <person name="Henrissat B."/>
            <person name="Kuo A."/>
            <person name="Liang C."/>
            <person name="Lipzen A."/>
            <person name="Lutzoni F."/>
            <person name="Magnuson J."/>
            <person name="Mondo S."/>
            <person name="Nolan M."/>
            <person name="Ohm R."/>
            <person name="Pangilinan J."/>
            <person name="Park H.-J."/>
            <person name="Ramirez L."/>
            <person name="Alfaro M."/>
            <person name="Sun H."/>
            <person name="Tritt A."/>
            <person name="Yoshinaga Y."/>
            <person name="Zwiers L.-H."/>
            <person name="Turgeon B."/>
            <person name="Goodwin S."/>
            <person name="Spatafora J."/>
            <person name="Crous P."/>
            <person name="Grigoriev I."/>
        </authorList>
    </citation>
    <scope>NUCLEOTIDE SEQUENCE</scope>
    <source>
        <strain evidence="1">CBS 279.74</strain>
    </source>
</reference>
<organism evidence="1 2">
    <name type="scientific">Pleomassaria siparia CBS 279.74</name>
    <dbReference type="NCBI Taxonomy" id="1314801"/>
    <lineage>
        <taxon>Eukaryota</taxon>
        <taxon>Fungi</taxon>
        <taxon>Dikarya</taxon>
        <taxon>Ascomycota</taxon>
        <taxon>Pezizomycotina</taxon>
        <taxon>Dothideomycetes</taxon>
        <taxon>Pleosporomycetidae</taxon>
        <taxon>Pleosporales</taxon>
        <taxon>Pleomassariaceae</taxon>
        <taxon>Pleomassaria</taxon>
    </lineage>
</organism>
<proteinExistence type="predicted"/>
<protein>
    <submittedName>
        <fullName evidence="1">Uncharacterized protein</fullName>
    </submittedName>
</protein>